<keyword evidence="3" id="KW-0378">Hydrolase</keyword>
<reference evidence="8" key="1">
    <citation type="submission" date="2018-12" db="EMBL/GenBank/DDBJ databases">
        <authorList>
            <person name="Syme R.A."/>
            <person name="Farfan-Caceres L."/>
            <person name="Lichtenzveig J."/>
        </authorList>
    </citation>
    <scope>NUCLEOTIDE SEQUENCE</scope>
    <source>
        <strain evidence="8">Al4</strain>
    </source>
</reference>
<dbReference type="Pfam" id="PF00710">
    <property type="entry name" value="Asparaginase"/>
    <property type="match status" value="1"/>
</dbReference>
<evidence type="ECO:0000259" key="6">
    <source>
        <dbReference type="Pfam" id="PF00710"/>
    </source>
</evidence>
<dbReference type="SUPFAM" id="SSF53774">
    <property type="entry name" value="Glutaminase/Asparaginase"/>
    <property type="match status" value="1"/>
</dbReference>
<dbReference type="PANTHER" id="PTHR11707">
    <property type="entry name" value="L-ASPARAGINASE"/>
    <property type="match status" value="1"/>
</dbReference>
<dbReference type="InterPro" id="IPR027474">
    <property type="entry name" value="L-asparaginase_N"/>
</dbReference>
<dbReference type="InterPro" id="IPR040919">
    <property type="entry name" value="Asparaginase_C"/>
</dbReference>
<reference evidence="8" key="2">
    <citation type="submission" date="2020-09" db="EMBL/GenBank/DDBJ databases">
        <title>Reference genome assembly for Australian Ascochyta lentis isolate Al4.</title>
        <authorList>
            <person name="Lee R.C."/>
            <person name="Farfan-Caceres L.M."/>
            <person name="Debler J.W."/>
            <person name="Williams A.H."/>
            <person name="Henares B.M."/>
        </authorList>
    </citation>
    <scope>NUCLEOTIDE SEQUENCE</scope>
    <source>
        <strain evidence="8">Al4</strain>
    </source>
</reference>
<dbReference type="EMBL" id="RZGK01000005">
    <property type="protein sequence ID" value="KAF9699131.1"/>
    <property type="molecule type" value="Genomic_DNA"/>
</dbReference>
<evidence type="ECO:0000256" key="3">
    <source>
        <dbReference type="ARBA" id="ARBA00022801"/>
    </source>
</evidence>
<dbReference type="InterPro" id="IPR037152">
    <property type="entry name" value="L-asparaginase_N_sf"/>
</dbReference>
<dbReference type="EC" id="3.5.1.1" evidence="2"/>
<protein>
    <recommendedName>
        <fullName evidence="2">asparaginase</fullName>
        <ecNumber evidence="2">3.5.1.1</ecNumber>
    </recommendedName>
</protein>
<proteinExistence type="inferred from homology"/>
<name>A0A8H7JB83_9PLEO</name>
<dbReference type="FunFam" id="3.40.50.1170:FF:000001">
    <property type="entry name" value="L-asparaginase 2"/>
    <property type="match status" value="1"/>
</dbReference>
<evidence type="ECO:0000256" key="1">
    <source>
        <dbReference type="ARBA" id="ARBA00010518"/>
    </source>
</evidence>
<dbReference type="Gene3D" id="3.40.50.1170">
    <property type="entry name" value="L-asparaginase, N-terminal domain"/>
    <property type="match status" value="1"/>
</dbReference>
<comment type="catalytic activity">
    <reaction evidence="4">
        <text>L-asparagine + H2O = L-aspartate + NH4(+)</text>
        <dbReference type="Rhea" id="RHEA:21016"/>
        <dbReference type="ChEBI" id="CHEBI:15377"/>
        <dbReference type="ChEBI" id="CHEBI:28938"/>
        <dbReference type="ChEBI" id="CHEBI:29991"/>
        <dbReference type="ChEBI" id="CHEBI:58048"/>
        <dbReference type="EC" id="3.5.1.1"/>
    </reaction>
</comment>
<evidence type="ECO:0000313" key="8">
    <source>
        <dbReference type="EMBL" id="KAF9699131.1"/>
    </source>
</evidence>
<dbReference type="PIRSF" id="PIRSF500176">
    <property type="entry name" value="L_ASNase"/>
    <property type="match status" value="1"/>
</dbReference>
<gene>
    <name evidence="8" type="ORF">EKO04_003293</name>
</gene>
<sequence>MTTESPISTAWPQHELVELQQKVSKPSWTVAEDTLINLYRRSWGKHPDTPDVENVNTFAKFCFRNTGYCIVDTGALQDREAALTDLNAAINEAAMTAARASVPFYLVKMADDEGEDIIRGVTWENDEERVLSRWVLFTGGTISGGSIYGALDDTQYGDLGITGEQIIARNPYLLNNTQLAVSNWTSESGSTGTNDALVMNMTRFAYDALCSEDSDIVGAVYTHGTNSLEETAFLMDSLVNCGKPIVAVGSMRPWTYLSYNGDANFFDGVKLAASPEARDRGVMVAFNARIIPGYWATKLYSTNPDAFGATATGDLGLFINSLPVFYNTPSQSLYKHYFDLSLVSNHSSHPGLPKVDILYAAREFDGKLVLNSQANGAAGVVIAGTGNGGVPTGQDEIAKAMETGLQVVVGTRSPFGPSSPDLAPSYAKSGFVHVIQARIMLQLAIASGMNMNQTIELFEGKFRKAIGLPWSPGS</sequence>
<comment type="caution">
    <text evidence="8">The sequence shown here is derived from an EMBL/GenBank/DDBJ whole genome shotgun (WGS) entry which is preliminary data.</text>
</comment>
<evidence type="ECO:0000256" key="4">
    <source>
        <dbReference type="ARBA" id="ARBA00049366"/>
    </source>
</evidence>
<feature type="domain" description="Asparaginase/glutaminase C-terminal" evidence="7">
    <location>
        <begin position="354"/>
        <end position="458"/>
    </location>
</feature>
<dbReference type="CDD" id="cd08964">
    <property type="entry name" value="L-asparaginase_II"/>
    <property type="match status" value="1"/>
</dbReference>
<dbReference type="PRINTS" id="PR00139">
    <property type="entry name" value="ASNGLNASE"/>
</dbReference>
<dbReference type="OrthoDB" id="542841at2759"/>
<dbReference type="InterPro" id="IPR006034">
    <property type="entry name" value="Asparaginase/glutaminase-like"/>
</dbReference>
<organism evidence="8 9">
    <name type="scientific">Ascochyta lentis</name>
    <dbReference type="NCBI Taxonomy" id="205686"/>
    <lineage>
        <taxon>Eukaryota</taxon>
        <taxon>Fungi</taxon>
        <taxon>Dikarya</taxon>
        <taxon>Ascomycota</taxon>
        <taxon>Pezizomycotina</taxon>
        <taxon>Dothideomycetes</taxon>
        <taxon>Pleosporomycetidae</taxon>
        <taxon>Pleosporales</taxon>
        <taxon>Pleosporineae</taxon>
        <taxon>Didymellaceae</taxon>
        <taxon>Ascochyta</taxon>
    </lineage>
</organism>
<accession>A0A8H7JB83</accession>
<dbReference type="PROSITE" id="PS51732">
    <property type="entry name" value="ASN_GLN_ASE_3"/>
    <property type="match status" value="1"/>
</dbReference>
<dbReference type="GO" id="GO:0006530">
    <property type="term" value="P:L-asparagine catabolic process"/>
    <property type="evidence" value="ECO:0007669"/>
    <property type="project" value="UniProtKB-ARBA"/>
</dbReference>
<evidence type="ECO:0000256" key="5">
    <source>
        <dbReference type="PIRSR" id="PIRSR604550-50"/>
    </source>
</evidence>
<dbReference type="InterPro" id="IPR036152">
    <property type="entry name" value="Asp/glu_Ase-like_sf"/>
</dbReference>
<evidence type="ECO:0000256" key="2">
    <source>
        <dbReference type="ARBA" id="ARBA00012920"/>
    </source>
</evidence>
<dbReference type="GO" id="GO:0004067">
    <property type="term" value="F:asparaginase activity"/>
    <property type="evidence" value="ECO:0007669"/>
    <property type="project" value="UniProtKB-UniRule"/>
</dbReference>
<dbReference type="AlphaFoldDB" id="A0A8H7JB83"/>
<dbReference type="Gene3D" id="3.40.50.40">
    <property type="match status" value="1"/>
</dbReference>
<feature type="active site" description="O-isoaspartyl threonine intermediate" evidence="5">
    <location>
        <position position="141"/>
    </location>
</feature>
<keyword evidence="9" id="KW-1185">Reference proteome</keyword>
<comment type="similarity">
    <text evidence="1">Belongs to the asparaginase 1 family.</text>
</comment>
<evidence type="ECO:0000313" key="9">
    <source>
        <dbReference type="Proteomes" id="UP000651452"/>
    </source>
</evidence>
<dbReference type="InterPro" id="IPR004550">
    <property type="entry name" value="AsnASE_II"/>
</dbReference>
<dbReference type="PANTHER" id="PTHR11707:SF28">
    <property type="entry name" value="60 KDA LYSOPHOSPHOLIPASE"/>
    <property type="match status" value="1"/>
</dbReference>
<dbReference type="Proteomes" id="UP000651452">
    <property type="component" value="Unassembled WGS sequence"/>
</dbReference>
<dbReference type="PIRSF" id="PIRSF001220">
    <property type="entry name" value="L-ASNase_gatD"/>
    <property type="match status" value="1"/>
</dbReference>
<dbReference type="Pfam" id="PF17763">
    <property type="entry name" value="Asparaginase_C"/>
    <property type="match status" value="1"/>
</dbReference>
<dbReference type="InterPro" id="IPR027473">
    <property type="entry name" value="L-asparaginase_C"/>
</dbReference>
<dbReference type="SMART" id="SM00870">
    <property type="entry name" value="Asparaginase"/>
    <property type="match status" value="1"/>
</dbReference>
<feature type="domain" description="L-asparaginase N-terminal" evidence="6">
    <location>
        <begin position="135"/>
        <end position="325"/>
    </location>
</feature>
<evidence type="ECO:0000259" key="7">
    <source>
        <dbReference type="Pfam" id="PF17763"/>
    </source>
</evidence>